<protein>
    <submittedName>
        <fullName evidence="6">Ankyrin repeat and SOCS box protein 1</fullName>
    </submittedName>
</protein>
<evidence type="ECO:0000313" key="7">
    <source>
        <dbReference type="Proteomes" id="UP001152320"/>
    </source>
</evidence>
<dbReference type="InterPro" id="IPR036770">
    <property type="entry name" value="Ankyrin_rpt-contain_sf"/>
</dbReference>
<feature type="domain" description="SOCS box" evidence="5">
    <location>
        <begin position="157"/>
        <end position="200"/>
    </location>
</feature>
<dbReference type="SMART" id="SM00248">
    <property type="entry name" value="ANK"/>
    <property type="match status" value="3"/>
</dbReference>
<dbReference type="GO" id="GO:0045732">
    <property type="term" value="P:positive regulation of protein catabolic process"/>
    <property type="evidence" value="ECO:0007669"/>
    <property type="project" value="TreeGrafter"/>
</dbReference>
<feature type="repeat" description="ANK" evidence="4">
    <location>
        <begin position="27"/>
        <end position="59"/>
    </location>
</feature>
<dbReference type="InterPro" id="IPR051573">
    <property type="entry name" value="Ankyrin-SOCS_box_domain"/>
</dbReference>
<dbReference type="PROSITE" id="PS50225">
    <property type="entry name" value="SOCS"/>
    <property type="match status" value="1"/>
</dbReference>
<dbReference type="InterPro" id="IPR001496">
    <property type="entry name" value="SOCS_box"/>
</dbReference>
<gene>
    <name evidence="6" type="ORF">HOLleu_19697</name>
</gene>
<evidence type="ECO:0000256" key="1">
    <source>
        <dbReference type="ARBA" id="ARBA00005949"/>
    </source>
</evidence>
<keyword evidence="2" id="KW-0677">Repeat</keyword>
<dbReference type="SMART" id="SM00969">
    <property type="entry name" value="SOCS_box"/>
    <property type="match status" value="1"/>
</dbReference>
<keyword evidence="7" id="KW-1185">Reference proteome</keyword>
<evidence type="ECO:0000256" key="3">
    <source>
        <dbReference type="ARBA" id="ARBA00023043"/>
    </source>
</evidence>
<dbReference type="PANTHER" id="PTHR24136:SF15">
    <property type="entry name" value="ANK_REP_REGION DOMAIN-CONTAINING PROTEIN"/>
    <property type="match status" value="1"/>
</dbReference>
<evidence type="ECO:0000313" key="6">
    <source>
        <dbReference type="EMBL" id="KAJ8035884.1"/>
    </source>
</evidence>
<feature type="repeat" description="ANK" evidence="4">
    <location>
        <begin position="1"/>
        <end position="26"/>
    </location>
</feature>
<accession>A0A9Q1C0G1</accession>
<organism evidence="6 7">
    <name type="scientific">Holothuria leucospilota</name>
    <name type="common">Black long sea cucumber</name>
    <name type="synonym">Mertensiothuria leucospilota</name>
    <dbReference type="NCBI Taxonomy" id="206669"/>
    <lineage>
        <taxon>Eukaryota</taxon>
        <taxon>Metazoa</taxon>
        <taxon>Echinodermata</taxon>
        <taxon>Eleutherozoa</taxon>
        <taxon>Echinozoa</taxon>
        <taxon>Holothuroidea</taxon>
        <taxon>Aspidochirotacea</taxon>
        <taxon>Aspidochirotida</taxon>
        <taxon>Holothuriidae</taxon>
        <taxon>Holothuria</taxon>
    </lineage>
</organism>
<dbReference type="SMART" id="SM00253">
    <property type="entry name" value="SOCS"/>
    <property type="match status" value="1"/>
</dbReference>
<evidence type="ECO:0000259" key="5">
    <source>
        <dbReference type="PROSITE" id="PS50225"/>
    </source>
</evidence>
<dbReference type="Proteomes" id="UP001152320">
    <property type="component" value="Chromosome 9"/>
</dbReference>
<dbReference type="Gene3D" id="1.25.40.20">
    <property type="entry name" value="Ankyrin repeat-containing domain"/>
    <property type="match status" value="1"/>
</dbReference>
<dbReference type="CDD" id="cd03587">
    <property type="entry name" value="SOCS"/>
    <property type="match status" value="1"/>
</dbReference>
<name>A0A9Q1C0G1_HOLLE</name>
<dbReference type="EMBL" id="JAIZAY010000009">
    <property type="protein sequence ID" value="KAJ8035884.1"/>
    <property type="molecule type" value="Genomic_DNA"/>
</dbReference>
<dbReference type="GO" id="GO:0035556">
    <property type="term" value="P:intracellular signal transduction"/>
    <property type="evidence" value="ECO:0007669"/>
    <property type="project" value="InterPro"/>
</dbReference>
<dbReference type="Pfam" id="PF12796">
    <property type="entry name" value="Ank_2"/>
    <property type="match status" value="1"/>
</dbReference>
<keyword evidence="3 4" id="KW-0040">ANK repeat</keyword>
<dbReference type="InterPro" id="IPR036036">
    <property type="entry name" value="SOCS_box-like_dom_sf"/>
</dbReference>
<dbReference type="PROSITE" id="PS50088">
    <property type="entry name" value="ANK_REPEAT"/>
    <property type="match status" value="2"/>
</dbReference>
<dbReference type="OrthoDB" id="5406014at2759"/>
<dbReference type="GO" id="GO:0016567">
    <property type="term" value="P:protein ubiquitination"/>
    <property type="evidence" value="ECO:0007669"/>
    <property type="project" value="TreeGrafter"/>
</dbReference>
<sequence length="200" mass="22323">MASAGNHIECVKLLLNAGADPNGRRENICTPLYVAACAGYDECIELLLAAKADVNRRHTDVEWLTFLTDPLCVSVDKNHFNCFKLLLLAGADMTCGQGTSGLRYLTVSALQKYDNSFLILLLEMGLPLQVTDLKHAQFGMVEKFTPGLLNFLRYALSNPRSLQSLCRLTVRKFLGPENKTFFTDQLPLPNKLLSYIMFQT</sequence>
<dbReference type="SUPFAM" id="SSF158235">
    <property type="entry name" value="SOCS box-like"/>
    <property type="match status" value="1"/>
</dbReference>
<reference evidence="6" key="1">
    <citation type="submission" date="2021-10" db="EMBL/GenBank/DDBJ databases">
        <title>Tropical sea cucumber genome reveals ecological adaptation and Cuvierian tubules defense mechanism.</title>
        <authorList>
            <person name="Chen T."/>
        </authorList>
    </citation>
    <scope>NUCLEOTIDE SEQUENCE</scope>
    <source>
        <strain evidence="6">Nanhai2018</strain>
        <tissue evidence="6">Muscle</tissue>
    </source>
</reference>
<evidence type="ECO:0000256" key="4">
    <source>
        <dbReference type="PROSITE-ProRule" id="PRU00023"/>
    </source>
</evidence>
<evidence type="ECO:0000256" key="2">
    <source>
        <dbReference type="ARBA" id="ARBA00022737"/>
    </source>
</evidence>
<proteinExistence type="inferred from homology"/>
<dbReference type="AlphaFoldDB" id="A0A9Q1C0G1"/>
<dbReference type="Pfam" id="PF07525">
    <property type="entry name" value="SOCS_box"/>
    <property type="match status" value="1"/>
</dbReference>
<comment type="caution">
    <text evidence="6">The sequence shown here is derived from an EMBL/GenBank/DDBJ whole genome shotgun (WGS) entry which is preliminary data.</text>
</comment>
<comment type="similarity">
    <text evidence="1">Belongs to the ankyrin SOCS box (ASB) family.</text>
</comment>
<dbReference type="PANTHER" id="PTHR24136">
    <property type="entry name" value="SOWAH (DROSOPHILA) HOMOLOG"/>
    <property type="match status" value="1"/>
</dbReference>
<dbReference type="Gene3D" id="1.10.750.20">
    <property type="entry name" value="SOCS box"/>
    <property type="match status" value="1"/>
</dbReference>
<dbReference type="InterPro" id="IPR002110">
    <property type="entry name" value="Ankyrin_rpt"/>
</dbReference>
<dbReference type="SUPFAM" id="SSF48403">
    <property type="entry name" value="Ankyrin repeat"/>
    <property type="match status" value="1"/>
</dbReference>